<dbReference type="InterPro" id="IPR006108">
    <property type="entry name" value="3HC_DH_C"/>
</dbReference>
<dbReference type="Gene3D" id="1.10.1040.10">
    <property type="entry name" value="N-(1-d-carboxylethyl)-l-norvaline Dehydrogenase, domain 2"/>
    <property type="match status" value="1"/>
</dbReference>
<sequence length="330" mass="36997">MSLINDSFQYFNFNFYGELGMYKNITVVGSGVIGAAWVTFFLSRGLNVTVTDIYEESYKKLKKTVSHQWEFLKGNGLSDNVNLDKLVFSCDLEKASRDADFIQECGPESLKIKHELFRKLDTYTPPSVPLVSSSSGILASNIQTACNNPERVLVGHPFNPTYLIPLVEVVGGKLTSKTIINNVMSFYSSIGKKPIHVKKEMKGHIANRLQAALWKEAYGLIEHEVASVEDIDAAISNGPGLRWALLGPFVNQQLSGGGGGMKHLLDHLGPPMDEWWQDLYPTRLTEKVIDVVTRGVDEKTHEWDMGQLAKTRDELLIEILNMKNKHHNFN</sequence>
<dbReference type="InterPro" id="IPR006176">
    <property type="entry name" value="3-OHacyl-CoA_DH_NAD-bd"/>
</dbReference>
<dbReference type="Proteomes" id="UP000092544">
    <property type="component" value="Unassembled WGS sequence"/>
</dbReference>
<dbReference type="SUPFAM" id="SSF48179">
    <property type="entry name" value="6-phosphogluconate dehydrogenase C-terminal domain-like"/>
    <property type="match status" value="1"/>
</dbReference>
<accession>A0A1A8TSV2</accession>
<comment type="similarity">
    <text evidence="1">Belongs to the 3-hydroxyacyl-CoA dehydrogenase family.</text>
</comment>
<evidence type="ECO:0000259" key="3">
    <source>
        <dbReference type="Pfam" id="PF00725"/>
    </source>
</evidence>
<organism evidence="5 6">
    <name type="scientific">Marinomonas spartinae</name>
    <dbReference type="NCBI Taxonomy" id="1792290"/>
    <lineage>
        <taxon>Bacteria</taxon>
        <taxon>Pseudomonadati</taxon>
        <taxon>Pseudomonadota</taxon>
        <taxon>Gammaproteobacteria</taxon>
        <taxon>Oceanospirillales</taxon>
        <taxon>Oceanospirillaceae</taxon>
        <taxon>Marinomonas</taxon>
    </lineage>
</organism>
<dbReference type="InterPro" id="IPR013328">
    <property type="entry name" value="6PGD_dom2"/>
</dbReference>
<dbReference type="EC" id="1.1.1.108" evidence="5"/>
<dbReference type="GO" id="GO:0050104">
    <property type="term" value="F:L-gulonate 3-dehydrogenase activity"/>
    <property type="evidence" value="ECO:0007669"/>
    <property type="project" value="TreeGrafter"/>
</dbReference>
<dbReference type="SUPFAM" id="SSF51735">
    <property type="entry name" value="NAD(P)-binding Rossmann-fold domains"/>
    <property type="match status" value="1"/>
</dbReference>
<dbReference type="InterPro" id="IPR008927">
    <property type="entry name" value="6-PGluconate_DH-like_C_sf"/>
</dbReference>
<evidence type="ECO:0000259" key="4">
    <source>
        <dbReference type="Pfam" id="PF02737"/>
    </source>
</evidence>
<reference evidence="5 6" key="1">
    <citation type="submission" date="2016-06" db="EMBL/GenBank/DDBJ databases">
        <authorList>
            <person name="Kjaerup R.B."/>
            <person name="Dalgaard T.S."/>
            <person name="Juul-Madsen H.R."/>
        </authorList>
    </citation>
    <scope>NUCLEOTIDE SEQUENCE [LARGE SCALE GENOMIC DNA]</scope>
    <source>
        <strain evidence="5 6">CECT 8886</strain>
    </source>
</reference>
<evidence type="ECO:0000256" key="1">
    <source>
        <dbReference type="ARBA" id="ARBA00009463"/>
    </source>
</evidence>
<dbReference type="GO" id="GO:0070403">
    <property type="term" value="F:NAD+ binding"/>
    <property type="evidence" value="ECO:0007669"/>
    <property type="project" value="InterPro"/>
</dbReference>
<dbReference type="Pfam" id="PF00725">
    <property type="entry name" value="3HCDH"/>
    <property type="match status" value="1"/>
</dbReference>
<dbReference type="AlphaFoldDB" id="A0A1A8TSV2"/>
<dbReference type="PANTHER" id="PTHR48075">
    <property type="entry name" value="3-HYDROXYACYL-COA DEHYDROGENASE FAMILY PROTEIN"/>
    <property type="match status" value="1"/>
</dbReference>
<feature type="domain" description="3-hydroxyacyl-CoA dehydrogenase NAD binding" evidence="4">
    <location>
        <begin position="24"/>
        <end position="199"/>
    </location>
</feature>
<gene>
    <name evidence="5" type="primary">lcdH</name>
    <name evidence="5" type="ORF">MSP8886_03681</name>
</gene>
<dbReference type="GO" id="GO:0006631">
    <property type="term" value="P:fatty acid metabolic process"/>
    <property type="evidence" value="ECO:0007669"/>
    <property type="project" value="InterPro"/>
</dbReference>
<evidence type="ECO:0000256" key="2">
    <source>
        <dbReference type="ARBA" id="ARBA00023002"/>
    </source>
</evidence>
<protein>
    <submittedName>
        <fullName evidence="5">L-carnitine dehydrogenase</fullName>
        <ecNumber evidence="5">1.1.1.108</ecNumber>
    </submittedName>
</protein>
<feature type="domain" description="3-hydroxyacyl-CoA dehydrogenase C-terminal" evidence="3">
    <location>
        <begin position="203"/>
        <end position="272"/>
    </location>
</feature>
<name>A0A1A8TSV2_9GAMM</name>
<dbReference type="STRING" id="1792290.MSP8886_03681"/>
<dbReference type="Pfam" id="PF02737">
    <property type="entry name" value="3HCDH_N"/>
    <property type="match status" value="1"/>
</dbReference>
<dbReference type="RefSeq" id="WP_083201024.1">
    <property type="nucleotide sequence ID" value="NZ_FLOB01000012.1"/>
</dbReference>
<evidence type="ECO:0000313" key="6">
    <source>
        <dbReference type="Proteomes" id="UP000092544"/>
    </source>
</evidence>
<dbReference type="PANTHER" id="PTHR48075:SF1">
    <property type="entry name" value="LAMBDA-CRYSTALLIN HOMOLOG"/>
    <property type="match status" value="1"/>
</dbReference>
<keyword evidence="2 5" id="KW-0560">Oxidoreductase</keyword>
<proteinExistence type="inferred from homology"/>
<keyword evidence="6" id="KW-1185">Reference proteome</keyword>
<dbReference type="EMBL" id="FLOB01000012">
    <property type="protein sequence ID" value="SBS36394.1"/>
    <property type="molecule type" value="Genomic_DNA"/>
</dbReference>
<dbReference type="GO" id="GO:0047728">
    <property type="term" value="F:carnitine 3-dehydrogenase activity"/>
    <property type="evidence" value="ECO:0007669"/>
    <property type="project" value="UniProtKB-EC"/>
</dbReference>
<dbReference type="InterPro" id="IPR036291">
    <property type="entry name" value="NAD(P)-bd_dom_sf"/>
</dbReference>
<evidence type="ECO:0000313" key="5">
    <source>
        <dbReference type="EMBL" id="SBS36394.1"/>
    </source>
</evidence>
<dbReference type="Gene3D" id="3.40.50.720">
    <property type="entry name" value="NAD(P)-binding Rossmann-like Domain"/>
    <property type="match status" value="1"/>
</dbReference>